<organism evidence="1 2">
    <name type="scientific">Aspergillus sydowii CBS 593.65</name>
    <dbReference type="NCBI Taxonomy" id="1036612"/>
    <lineage>
        <taxon>Eukaryota</taxon>
        <taxon>Fungi</taxon>
        <taxon>Dikarya</taxon>
        <taxon>Ascomycota</taxon>
        <taxon>Pezizomycotina</taxon>
        <taxon>Eurotiomycetes</taxon>
        <taxon>Eurotiomycetidae</taxon>
        <taxon>Eurotiales</taxon>
        <taxon>Aspergillaceae</taxon>
        <taxon>Aspergillus</taxon>
        <taxon>Aspergillus subgen. Nidulantes</taxon>
    </lineage>
</organism>
<evidence type="ECO:0000313" key="2">
    <source>
        <dbReference type="Proteomes" id="UP000184356"/>
    </source>
</evidence>
<accession>A0A1L9TKW7</accession>
<reference evidence="2" key="1">
    <citation type="journal article" date="2017" name="Genome Biol.">
        <title>Comparative genomics reveals high biological diversity and specific adaptations in the industrially and medically important fungal genus Aspergillus.</title>
        <authorList>
            <person name="de Vries R.P."/>
            <person name="Riley R."/>
            <person name="Wiebenga A."/>
            <person name="Aguilar-Osorio G."/>
            <person name="Amillis S."/>
            <person name="Uchima C.A."/>
            <person name="Anderluh G."/>
            <person name="Asadollahi M."/>
            <person name="Askin M."/>
            <person name="Barry K."/>
            <person name="Battaglia E."/>
            <person name="Bayram O."/>
            <person name="Benocci T."/>
            <person name="Braus-Stromeyer S.A."/>
            <person name="Caldana C."/>
            <person name="Canovas D."/>
            <person name="Cerqueira G.C."/>
            <person name="Chen F."/>
            <person name="Chen W."/>
            <person name="Choi C."/>
            <person name="Clum A."/>
            <person name="Dos Santos R.A."/>
            <person name="Damasio A.R."/>
            <person name="Diallinas G."/>
            <person name="Emri T."/>
            <person name="Fekete E."/>
            <person name="Flipphi M."/>
            <person name="Freyberg S."/>
            <person name="Gallo A."/>
            <person name="Gournas C."/>
            <person name="Habgood R."/>
            <person name="Hainaut M."/>
            <person name="Harispe M.L."/>
            <person name="Henrissat B."/>
            <person name="Hilden K.S."/>
            <person name="Hope R."/>
            <person name="Hossain A."/>
            <person name="Karabika E."/>
            <person name="Karaffa L."/>
            <person name="Karanyi Z."/>
            <person name="Krasevec N."/>
            <person name="Kuo A."/>
            <person name="Kusch H."/>
            <person name="LaButti K."/>
            <person name="Lagendijk E.L."/>
            <person name="Lapidus A."/>
            <person name="Levasseur A."/>
            <person name="Lindquist E."/>
            <person name="Lipzen A."/>
            <person name="Logrieco A.F."/>
            <person name="MacCabe A."/>
            <person name="Maekelae M.R."/>
            <person name="Malavazi I."/>
            <person name="Melin P."/>
            <person name="Meyer V."/>
            <person name="Mielnichuk N."/>
            <person name="Miskei M."/>
            <person name="Molnar A.P."/>
            <person name="Mule G."/>
            <person name="Ngan C.Y."/>
            <person name="Orejas M."/>
            <person name="Orosz E."/>
            <person name="Ouedraogo J.P."/>
            <person name="Overkamp K.M."/>
            <person name="Park H.-S."/>
            <person name="Perrone G."/>
            <person name="Piumi F."/>
            <person name="Punt P.J."/>
            <person name="Ram A.F."/>
            <person name="Ramon A."/>
            <person name="Rauscher S."/>
            <person name="Record E."/>
            <person name="Riano-Pachon D.M."/>
            <person name="Robert V."/>
            <person name="Roehrig J."/>
            <person name="Ruller R."/>
            <person name="Salamov A."/>
            <person name="Salih N.S."/>
            <person name="Samson R.A."/>
            <person name="Sandor E."/>
            <person name="Sanguinetti M."/>
            <person name="Schuetze T."/>
            <person name="Sepcic K."/>
            <person name="Shelest E."/>
            <person name="Sherlock G."/>
            <person name="Sophianopoulou V."/>
            <person name="Squina F.M."/>
            <person name="Sun H."/>
            <person name="Susca A."/>
            <person name="Todd R.B."/>
            <person name="Tsang A."/>
            <person name="Unkles S.E."/>
            <person name="van de Wiele N."/>
            <person name="van Rossen-Uffink D."/>
            <person name="Oliveira J.V."/>
            <person name="Vesth T.C."/>
            <person name="Visser J."/>
            <person name="Yu J.-H."/>
            <person name="Zhou M."/>
            <person name="Andersen M.R."/>
            <person name="Archer D.B."/>
            <person name="Baker S.E."/>
            <person name="Benoit I."/>
            <person name="Brakhage A.A."/>
            <person name="Braus G.H."/>
            <person name="Fischer R."/>
            <person name="Frisvad J.C."/>
            <person name="Goldman G.H."/>
            <person name="Houbraken J."/>
            <person name="Oakley B."/>
            <person name="Pocsi I."/>
            <person name="Scazzocchio C."/>
            <person name="Seiboth B."/>
            <person name="vanKuyk P.A."/>
            <person name="Wortman J."/>
            <person name="Dyer P.S."/>
            <person name="Grigoriev I.V."/>
        </authorList>
    </citation>
    <scope>NUCLEOTIDE SEQUENCE [LARGE SCALE GENOMIC DNA]</scope>
    <source>
        <strain evidence="2">CBS 593.65</strain>
    </source>
</reference>
<dbReference type="RefSeq" id="XP_040703873.1">
    <property type="nucleotide sequence ID" value="XM_040852600.1"/>
</dbReference>
<dbReference type="GeneID" id="63768673"/>
<dbReference type="Proteomes" id="UP000184356">
    <property type="component" value="Unassembled WGS sequence"/>
</dbReference>
<proteinExistence type="predicted"/>
<sequence length="93" mass="11134">MQCNNAAQLKLPPIQPIPQYTCLVKHRPQRWNEMEWIGSVEPRSRRRAWCGGRKVSDRVENRYHREDWEEKALIIGAQECLFRFAFCPPLLPW</sequence>
<name>A0A1L9TKW7_9EURO</name>
<protein>
    <submittedName>
        <fullName evidence="1">Uncharacterized protein</fullName>
    </submittedName>
</protein>
<keyword evidence="2" id="KW-1185">Reference proteome</keyword>
<evidence type="ECO:0000313" key="1">
    <source>
        <dbReference type="EMBL" id="OJJ60067.1"/>
    </source>
</evidence>
<dbReference type="AlphaFoldDB" id="A0A1L9TKW7"/>
<gene>
    <name evidence="1" type="ORF">ASPSYDRAFT_920903</name>
</gene>
<dbReference type="VEuPathDB" id="FungiDB:ASPSYDRAFT_920903"/>
<dbReference type="EMBL" id="KV878585">
    <property type="protein sequence ID" value="OJJ60067.1"/>
    <property type="molecule type" value="Genomic_DNA"/>
</dbReference>